<dbReference type="Gene3D" id="3.30.420.10">
    <property type="entry name" value="Ribonuclease H-like superfamily/Ribonuclease H"/>
    <property type="match status" value="1"/>
</dbReference>
<dbReference type="Proteomes" id="UP000887159">
    <property type="component" value="Unassembled WGS sequence"/>
</dbReference>
<dbReference type="AlphaFoldDB" id="A0A8X6T4A6"/>
<name>A0A8X6T4A6_TRICX</name>
<evidence type="ECO:0008006" key="3">
    <source>
        <dbReference type="Google" id="ProtNLM"/>
    </source>
</evidence>
<organism evidence="1 2">
    <name type="scientific">Trichonephila clavipes</name>
    <name type="common">Golden silk orbweaver</name>
    <name type="synonym">Nephila clavipes</name>
    <dbReference type="NCBI Taxonomy" id="2585209"/>
    <lineage>
        <taxon>Eukaryota</taxon>
        <taxon>Metazoa</taxon>
        <taxon>Ecdysozoa</taxon>
        <taxon>Arthropoda</taxon>
        <taxon>Chelicerata</taxon>
        <taxon>Arachnida</taxon>
        <taxon>Araneae</taxon>
        <taxon>Araneomorphae</taxon>
        <taxon>Entelegynae</taxon>
        <taxon>Araneoidea</taxon>
        <taxon>Nephilidae</taxon>
        <taxon>Trichonephila</taxon>
    </lineage>
</organism>
<dbReference type="InterPro" id="IPR036397">
    <property type="entry name" value="RNaseH_sf"/>
</dbReference>
<reference evidence="1" key="1">
    <citation type="submission" date="2020-08" db="EMBL/GenBank/DDBJ databases">
        <title>Multicomponent nature underlies the extraordinary mechanical properties of spider dragline silk.</title>
        <authorList>
            <person name="Kono N."/>
            <person name="Nakamura H."/>
            <person name="Mori M."/>
            <person name="Yoshida Y."/>
            <person name="Ohtoshi R."/>
            <person name="Malay A.D."/>
            <person name="Moran D.A.P."/>
            <person name="Tomita M."/>
            <person name="Numata K."/>
            <person name="Arakawa K."/>
        </authorList>
    </citation>
    <scope>NUCLEOTIDE SEQUENCE</scope>
</reference>
<evidence type="ECO:0000313" key="2">
    <source>
        <dbReference type="Proteomes" id="UP000887159"/>
    </source>
</evidence>
<gene>
    <name evidence="1" type="primary">NCL1_16801</name>
    <name evidence="1" type="ORF">TNCV_2047091</name>
</gene>
<proteinExistence type="predicted"/>
<evidence type="ECO:0000313" key="1">
    <source>
        <dbReference type="EMBL" id="GFY18303.1"/>
    </source>
</evidence>
<sequence length="75" mass="8524">MTAQLCVHDILQPHVLPLIQRIPGVIFEQDNAQTHMARVSRDFLHYFLGLSDPQIYLQSSISGIIWDAELGIPRV</sequence>
<comment type="caution">
    <text evidence="1">The sequence shown here is derived from an EMBL/GenBank/DDBJ whole genome shotgun (WGS) entry which is preliminary data.</text>
</comment>
<protein>
    <recommendedName>
        <fullName evidence="3">Transposase</fullName>
    </recommendedName>
</protein>
<keyword evidence="2" id="KW-1185">Reference proteome</keyword>
<accession>A0A8X6T4A6</accession>
<dbReference type="GO" id="GO:0003676">
    <property type="term" value="F:nucleic acid binding"/>
    <property type="evidence" value="ECO:0007669"/>
    <property type="project" value="InterPro"/>
</dbReference>
<dbReference type="EMBL" id="BMAU01021348">
    <property type="protein sequence ID" value="GFY18303.1"/>
    <property type="molecule type" value="Genomic_DNA"/>
</dbReference>